<comment type="pathway">
    <text evidence="3 9">Carbohydrate degradation; glycolysis; pyruvate from D-glyceraldehyde 3-phosphate: step 3/5.</text>
</comment>
<feature type="binding site" evidence="9 12">
    <location>
        <position position="447"/>
    </location>
    <ligand>
        <name>Mn(2+)</name>
        <dbReference type="ChEBI" id="CHEBI:29035"/>
        <label>2</label>
    </ligand>
</feature>
<feature type="binding site" evidence="9">
    <location>
        <position position="128"/>
    </location>
    <ligand>
        <name>substrate</name>
    </ligand>
</feature>
<comment type="caution">
    <text evidence="9">Lacks conserved residue(s) required for the propagation of feature annotation.</text>
</comment>
<evidence type="ECO:0000256" key="11">
    <source>
        <dbReference type="PIRSR" id="PIRSR001492-1"/>
    </source>
</evidence>
<dbReference type="Pfam" id="PF06415">
    <property type="entry name" value="iPGM_N"/>
    <property type="match status" value="1"/>
</dbReference>
<feature type="domain" description="Metalloenzyme" evidence="13">
    <location>
        <begin position="9"/>
        <end position="516"/>
    </location>
</feature>
<feature type="binding site" evidence="9 12">
    <location>
        <position position="465"/>
    </location>
    <ligand>
        <name>Mn(2+)</name>
        <dbReference type="ChEBI" id="CHEBI:29035"/>
        <label>1</label>
    </ligand>
</feature>
<dbReference type="InterPro" id="IPR005995">
    <property type="entry name" value="Pgm_bpd_ind"/>
</dbReference>
<feature type="binding site" evidence="9">
    <location>
        <position position="191"/>
    </location>
    <ligand>
        <name>substrate</name>
    </ligand>
</feature>
<gene>
    <name evidence="9" type="primary">gpmI</name>
    <name evidence="15" type="ORF">A2909_01675</name>
</gene>
<sequence length="533" mass="59953">MRKLKSPYKPVVLLVLDGFGVNPQAVESPWKEAKHPAFEEIEKFWPFTVLQASGLAVGLPWGEEGNSEVGHLTMGSGRVVYNHLPRIMVSIQDNSFFKNEAFLTAVEKVKKQNSSLHFMGLFSSGSVHSYVDHLYALLKLAESNGVKKTYLHLFTDGRDAPQDEGVKFTRQLEERLFKLYPDIKIASLVGRRYAMDRDGNWDMIEKTYEMLTEGKAEKFQVASLYLEDSYKKGIFDENIEPGILVDSAGNPEGRIQSGDAVIFFNYREDSMREIAKAFSEDDFKEFEREKLSDVLFVAITEYEKGIPMLVAFPPLDVGWPLARVLSEAGMKQLHVAETEKYAHITYFFNGGREILYPGEERILIPSLKAGHFDLAPEMSAPKITDSVISALGKYDFILANFANADMVGHTGNFESTIKAFEVLDFSVGKIIPKVLEMGGALIITGDHGNAEEKIYRFSGEKRTKHTANPVPFYLIVEDSRRKNNRSREEILKIYSNVSGVLTDIAPTILELMDLEKPKEMTGISLVGRLSDNN</sequence>
<feature type="binding site" evidence="9 12">
    <location>
        <position position="446"/>
    </location>
    <ligand>
        <name>Mn(2+)</name>
        <dbReference type="ChEBI" id="CHEBI:29035"/>
        <label>2</label>
    </ligand>
</feature>
<keyword evidence="5 9" id="KW-0479">Metal-binding</keyword>
<evidence type="ECO:0000256" key="9">
    <source>
        <dbReference type="HAMAP-Rule" id="MF_01038"/>
    </source>
</evidence>
<keyword evidence="7 9" id="KW-0464">Manganese</keyword>
<dbReference type="InterPro" id="IPR036646">
    <property type="entry name" value="PGAM_B_sf"/>
</dbReference>
<feature type="binding site" evidence="9">
    <location>
        <begin position="158"/>
        <end position="159"/>
    </location>
    <ligand>
        <name>substrate</name>
    </ligand>
</feature>
<evidence type="ECO:0000256" key="4">
    <source>
        <dbReference type="ARBA" id="ARBA00008819"/>
    </source>
</evidence>
<evidence type="ECO:0000313" key="16">
    <source>
        <dbReference type="Proteomes" id="UP000178302"/>
    </source>
</evidence>
<dbReference type="GO" id="GO:0006007">
    <property type="term" value="P:glucose catabolic process"/>
    <property type="evidence" value="ECO:0007669"/>
    <property type="project" value="InterPro"/>
</dbReference>
<dbReference type="Gene3D" id="3.40.720.10">
    <property type="entry name" value="Alkaline Phosphatase, subunit A"/>
    <property type="match status" value="1"/>
</dbReference>
<feature type="domain" description="BPG-independent PGAM N-terminal" evidence="14">
    <location>
        <begin position="88"/>
        <end position="304"/>
    </location>
</feature>
<feature type="binding site" evidence="9">
    <location>
        <position position="340"/>
    </location>
    <ligand>
        <name>substrate</name>
    </ligand>
</feature>
<dbReference type="GO" id="GO:0004619">
    <property type="term" value="F:phosphoglycerate mutase activity"/>
    <property type="evidence" value="ECO:0007669"/>
    <property type="project" value="UniProtKB-UniRule"/>
</dbReference>
<feature type="active site" description="Phosphoserine intermediate" evidence="9 11">
    <location>
        <position position="67"/>
    </location>
</feature>
<evidence type="ECO:0000256" key="10">
    <source>
        <dbReference type="NCBIfam" id="TIGR01307"/>
    </source>
</evidence>
<keyword evidence="8 9" id="KW-0413">Isomerase</keyword>
<accession>A0A1G2LT59</accession>
<dbReference type="InterPro" id="IPR017850">
    <property type="entry name" value="Alkaline_phosphatase_core_sf"/>
</dbReference>
<dbReference type="FunFam" id="3.40.1450.10:FF:000002">
    <property type="entry name" value="2,3-bisphosphoglycerate-independent phosphoglycerate mutase"/>
    <property type="match status" value="1"/>
</dbReference>
<evidence type="ECO:0000259" key="13">
    <source>
        <dbReference type="Pfam" id="PF01676"/>
    </source>
</evidence>
<proteinExistence type="inferred from homology"/>
<comment type="subunit">
    <text evidence="9">Monomer.</text>
</comment>
<dbReference type="NCBIfam" id="TIGR01307">
    <property type="entry name" value="pgm_bpd_ind"/>
    <property type="match status" value="1"/>
</dbReference>
<organism evidence="15 16">
    <name type="scientific">Candidatus Tagabacteria bacterium RIFCSPLOWO2_01_FULL_39_11</name>
    <dbReference type="NCBI Taxonomy" id="1802295"/>
    <lineage>
        <taxon>Bacteria</taxon>
        <taxon>Candidatus Tagaibacteriota</taxon>
    </lineage>
</organism>
<dbReference type="PANTHER" id="PTHR31637">
    <property type="entry name" value="2,3-BISPHOSPHOGLYCERATE-INDEPENDENT PHOSPHOGLYCERATE MUTASE"/>
    <property type="match status" value="1"/>
</dbReference>
<evidence type="ECO:0000313" key="15">
    <source>
        <dbReference type="EMBL" id="OHA13981.1"/>
    </source>
</evidence>
<comment type="similarity">
    <text evidence="4 9">Belongs to the BPG-independent phosphoglycerate mutase family.</text>
</comment>
<comment type="function">
    <text evidence="2 9">Catalyzes the interconversion of 2-phosphoglycerate and 3-phosphoglycerate.</text>
</comment>
<evidence type="ECO:0000259" key="14">
    <source>
        <dbReference type="Pfam" id="PF06415"/>
    </source>
</evidence>
<evidence type="ECO:0000256" key="5">
    <source>
        <dbReference type="ARBA" id="ARBA00022723"/>
    </source>
</evidence>
<dbReference type="SUPFAM" id="SSF64158">
    <property type="entry name" value="2,3-Bisphosphoglycerate-independent phosphoglycerate mutase, substrate-binding domain"/>
    <property type="match status" value="1"/>
</dbReference>
<evidence type="ECO:0000256" key="6">
    <source>
        <dbReference type="ARBA" id="ARBA00023152"/>
    </source>
</evidence>
<dbReference type="SUPFAM" id="SSF53649">
    <property type="entry name" value="Alkaline phosphatase-like"/>
    <property type="match status" value="1"/>
</dbReference>
<dbReference type="Pfam" id="PF01676">
    <property type="entry name" value="Metalloenzyme"/>
    <property type="match status" value="1"/>
</dbReference>
<evidence type="ECO:0000256" key="1">
    <source>
        <dbReference type="ARBA" id="ARBA00000370"/>
    </source>
</evidence>
<feature type="binding site" evidence="9 12">
    <location>
        <position position="409"/>
    </location>
    <ligand>
        <name>Mn(2+)</name>
        <dbReference type="ChEBI" id="CHEBI:29035"/>
        <label>1</label>
    </ligand>
</feature>
<dbReference type="Gene3D" id="3.40.1450.10">
    <property type="entry name" value="BPG-independent phosphoglycerate mutase, domain B"/>
    <property type="match status" value="1"/>
</dbReference>
<dbReference type="EC" id="5.4.2.12" evidence="9 10"/>
<dbReference type="PANTHER" id="PTHR31637:SF0">
    <property type="entry name" value="2,3-BISPHOSPHOGLYCERATE-INDEPENDENT PHOSPHOGLYCERATE MUTASE"/>
    <property type="match status" value="1"/>
</dbReference>
<comment type="cofactor">
    <cofactor evidence="9">
        <name>Mn(2+)</name>
        <dbReference type="ChEBI" id="CHEBI:29035"/>
    </cofactor>
    <text evidence="9">Binds 2 manganese ions per subunit.</text>
</comment>
<dbReference type="InterPro" id="IPR006124">
    <property type="entry name" value="Metalloenzyme"/>
</dbReference>
<comment type="caution">
    <text evidence="15">The sequence shown here is derived from an EMBL/GenBank/DDBJ whole genome shotgun (WGS) entry which is preliminary data.</text>
</comment>
<feature type="binding site" evidence="9 12">
    <location>
        <position position="67"/>
    </location>
    <ligand>
        <name>Mn(2+)</name>
        <dbReference type="ChEBI" id="CHEBI:29035"/>
        <label>2</label>
    </ligand>
</feature>
<reference evidence="15 16" key="1">
    <citation type="journal article" date="2016" name="Nat. Commun.">
        <title>Thousands of microbial genomes shed light on interconnected biogeochemical processes in an aquifer system.</title>
        <authorList>
            <person name="Anantharaman K."/>
            <person name="Brown C.T."/>
            <person name="Hug L.A."/>
            <person name="Sharon I."/>
            <person name="Castelle C.J."/>
            <person name="Probst A.J."/>
            <person name="Thomas B.C."/>
            <person name="Singh A."/>
            <person name="Wilkins M.J."/>
            <person name="Karaoz U."/>
            <person name="Brodie E.L."/>
            <person name="Williams K.H."/>
            <person name="Hubbard S.S."/>
            <person name="Banfield J.F."/>
        </authorList>
    </citation>
    <scope>NUCLEOTIDE SEQUENCE [LARGE SCALE GENOMIC DNA]</scope>
</reference>
<feature type="binding site" evidence="9 12">
    <location>
        <position position="405"/>
    </location>
    <ligand>
        <name>Mn(2+)</name>
        <dbReference type="ChEBI" id="CHEBI:29035"/>
        <label>1</label>
    </ligand>
</feature>
<dbReference type="GO" id="GO:0030145">
    <property type="term" value="F:manganese ion binding"/>
    <property type="evidence" value="ECO:0007669"/>
    <property type="project" value="UniProtKB-UniRule"/>
</dbReference>
<dbReference type="CDD" id="cd16010">
    <property type="entry name" value="iPGM"/>
    <property type="match status" value="1"/>
</dbReference>
<evidence type="ECO:0000256" key="3">
    <source>
        <dbReference type="ARBA" id="ARBA00004798"/>
    </source>
</evidence>
<dbReference type="AlphaFoldDB" id="A0A1G2LT59"/>
<dbReference type="EMBL" id="MHQZ01000020">
    <property type="protein sequence ID" value="OHA13981.1"/>
    <property type="molecule type" value="Genomic_DNA"/>
</dbReference>
<dbReference type="GO" id="GO:0006096">
    <property type="term" value="P:glycolytic process"/>
    <property type="evidence" value="ECO:0007669"/>
    <property type="project" value="UniProtKB-UniRule"/>
</dbReference>
<dbReference type="UniPathway" id="UPA00109">
    <property type="reaction ID" value="UER00186"/>
</dbReference>
<keyword evidence="6 9" id="KW-0324">Glycolysis</keyword>
<protein>
    <recommendedName>
        <fullName evidence="9 10">2,3-bisphosphoglycerate-independent phosphoglycerate mutase</fullName>
        <shortName evidence="9">BPG-independent PGAM</shortName>
        <shortName evidence="9">Phosphoglyceromutase</shortName>
        <shortName evidence="9">iPGM</shortName>
        <ecNumber evidence="9 10">5.4.2.12</ecNumber>
    </recommendedName>
</protein>
<evidence type="ECO:0000256" key="2">
    <source>
        <dbReference type="ARBA" id="ARBA00002315"/>
    </source>
</evidence>
<evidence type="ECO:0000256" key="8">
    <source>
        <dbReference type="ARBA" id="ARBA00023235"/>
    </source>
</evidence>
<feature type="binding site" evidence="9 12">
    <location>
        <position position="17"/>
    </location>
    <ligand>
        <name>Mn(2+)</name>
        <dbReference type="ChEBI" id="CHEBI:29035"/>
        <label>2</label>
    </ligand>
</feature>
<evidence type="ECO:0000256" key="12">
    <source>
        <dbReference type="PIRSR" id="PIRSR001492-3"/>
    </source>
</evidence>
<dbReference type="Proteomes" id="UP000178302">
    <property type="component" value="Unassembled WGS sequence"/>
</dbReference>
<comment type="catalytic activity">
    <reaction evidence="1 9">
        <text>(2R)-2-phosphoglycerate = (2R)-3-phosphoglycerate</text>
        <dbReference type="Rhea" id="RHEA:15901"/>
        <dbReference type="ChEBI" id="CHEBI:58272"/>
        <dbReference type="ChEBI" id="CHEBI:58289"/>
        <dbReference type="EC" id="5.4.2.12"/>
    </reaction>
</comment>
<feature type="binding site" evidence="9">
    <location>
        <position position="197"/>
    </location>
    <ligand>
        <name>substrate</name>
    </ligand>
</feature>
<name>A0A1G2LT59_9BACT</name>
<dbReference type="GO" id="GO:0005829">
    <property type="term" value="C:cytosol"/>
    <property type="evidence" value="ECO:0007669"/>
    <property type="project" value="TreeGrafter"/>
</dbReference>
<dbReference type="InterPro" id="IPR011258">
    <property type="entry name" value="BPG-indep_PGM_N"/>
</dbReference>
<evidence type="ECO:0000256" key="7">
    <source>
        <dbReference type="ARBA" id="ARBA00023211"/>
    </source>
</evidence>
<dbReference type="HAMAP" id="MF_01038">
    <property type="entry name" value="GpmI"/>
    <property type="match status" value="1"/>
</dbReference>
<dbReference type="PIRSF" id="PIRSF001492">
    <property type="entry name" value="IPGAM"/>
    <property type="match status" value="1"/>
</dbReference>